<dbReference type="GO" id="GO:0004713">
    <property type="term" value="F:protein tyrosine kinase activity"/>
    <property type="evidence" value="ECO:0007669"/>
    <property type="project" value="TreeGrafter"/>
</dbReference>
<evidence type="ECO:0000256" key="1">
    <source>
        <dbReference type="ARBA" id="ARBA00022741"/>
    </source>
</evidence>
<dbReference type="OrthoDB" id="230260at2"/>
<dbReference type="AlphaFoldDB" id="A0A4Z1CDT0"/>
<dbReference type="PANTHER" id="PTHR32309:SF13">
    <property type="entry name" value="FERRIC ENTEROBACTIN TRANSPORT PROTEIN FEPE"/>
    <property type="match status" value="1"/>
</dbReference>
<organism evidence="5 6">
    <name type="scientific">Paracoccus liaowanqingii</name>
    <dbReference type="NCBI Taxonomy" id="2560053"/>
    <lineage>
        <taxon>Bacteria</taxon>
        <taxon>Pseudomonadati</taxon>
        <taxon>Pseudomonadota</taxon>
        <taxon>Alphaproteobacteria</taxon>
        <taxon>Rhodobacterales</taxon>
        <taxon>Paracoccaceae</taxon>
        <taxon>Paracoccus</taxon>
    </lineage>
</organism>
<dbReference type="SUPFAM" id="SSF52540">
    <property type="entry name" value="P-loop containing nucleoside triphosphate hydrolases"/>
    <property type="match status" value="1"/>
</dbReference>
<keyword evidence="3" id="KW-1133">Transmembrane helix</keyword>
<dbReference type="PANTHER" id="PTHR32309">
    <property type="entry name" value="TYROSINE-PROTEIN KINASE"/>
    <property type="match status" value="1"/>
</dbReference>
<dbReference type="CDD" id="cd05387">
    <property type="entry name" value="BY-kinase"/>
    <property type="match status" value="1"/>
</dbReference>
<evidence type="ECO:0000259" key="4">
    <source>
        <dbReference type="Pfam" id="PF13807"/>
    </source>
</evidence>
<name>A0A4Z1CDT0_9RHOB</name>
<dbReference type="InterPro" id="IPR005702">
    <property type="entry name" value="Wzc-like_C"/>
</dbReference>
<dbReference type="Pfam" id="PF13807">
    <property type="entry name" value="GNVR"/>
    <property type="match status" value="1"/>
</dbReference>
<feature type="domain" description="Tyrosine-protein kinase G-rich" evidence="4">
    <location>
        <begin position="169"/>
        <end position="242"/>
    </location>
</feature>
<protein>
    <recommendedName>
        <fullName evidence="4">Tyrosine-protein kinase G-rich domain-containing protein</fullName>
    </recommendedName>
</protein>
<sequence length="514" mass="55576">MLRSDRIATAVAAALDLGNDPRFIDQPKSILEPLRKLLPQASPAELSPEDEARLLLTDIVSTLHQNVWIARVGESYVIKIDYTSYSSDLSAEVANAYAEAYLQDQIASQIGAAQRVTEWLAAQMTELRQRAFEADLAVQSLRADTPRAIGAATANGVDGAAQRVVELRHLEREAETFRTLYEVAVGRHQESIQQQTFPITLGRIISPATPPLRPSSPRKFLVLALGLFAGLGAGVGLAASRELRDRSFRTSDRVRSDLGLLCFGNLPFATRAGPRPAPGTLFQPALLRQTLDAPLSPYTETLRATLAAVDGWPSKERRPRVIGLFSALPSEGVTSTAANLALLSAASGTRTLLVDGDLREAGLSRSIFPEAKTGLPAAVADQAVFDQSYLVDPQTGLAVLPTILNEPNVGQVLGPATMQALLERAEGRFDRIFVDLAPAGLFSDVRSVDPFLDGVLLVVRWGKTPRTLVRSLVNEDPGLRRKIVGVLLSQVELDRVYLYADRGSPDFYRATGAG</sequence>
<dbReference type="Proteomes" id="UP000297972">
    <property type="component" value="Unassembled WGS sequence"/>
</dbReference>
<dbReference type="InterPro" id="IPR032807">
    <property type="entry name" value="GNVR"/>
</dbReference>
<keyword evidence="3" id="KW-0472">Membrane</keyword>
<dbReference type="InterPro" id="IPR027417">
    <property type="entry name" value="P-loop_NTPase"/>
</dbReference>
<keyword evidence="6" id="KW-1185">Reference proteome</keyword>
<comment type="caution">
    <text evidence="5">The sequence shown here is derived from an EMBL/GenBank/DDBJ whole genome shotgun (WGS) entry which is preliminary data.</text>
</comment>
<dbReference type="GO" id="GO:0005886">
    <property type="term" value="C:plasma membrane"/>
    <property type="evidence" value="ECO:0007669"/>
    <property type="project" value="TreeGrafter"/>
</dbReference>
<keyword evidence="1" id="KW-0547">Nucleotide-binding</keyword>
<evidence type="ECO:0000313" key="5">
    <source>
        <dbReference type="EMBL" id="TGN37674.1"/>
    </source>
</evidence>
<dbReference type="Gene3D" id="3.40.50.300">
    <property type="entry name" value="P-loop containing nucleotide triphosphate hydrolases"/>
    <property type="match status" value="1"/>
</dbReference>
<evidence type="ECO:0000256" key="3">
    <source>
        <dbReference type="SAM" id="Phobius"/>
    </source>
</evidence>
<keyword evidence="2" id="KW-0067">ATP-binding</keyword>
<evidence type="ECO:0000256" key="2">
    <source>
        <dbReference type="ARBA" id="ARBA00022840"/>
    </source>
</evidence>
<dbReference type="InterPro" id="IPR050445">
    <property type="entry name" value="Bact_polysacc_biosynth/exp"/>
</dbReference>
<dbReference type="EMBL" id="SRPG01000476">
    <property type="protein sequence ID" value="TGN37674.1"/>
    <property type="molecule type" value="Genomic_DNA"/>
</dbReference>
<accession>A0A4Z1CDT0</accession>
<keyword evidence="3" id="KW-0812">Transmembrane</keyword>
<proteinExistence type="predicted"/>
<reference evidence="5 6" key="1">
    <citation type="submission" date="2019-03" db="EMBL/GenBank/DDBJ databases">
        <authorList>
            <person name="Li J."/>
        </authorList>
    </citation>
    <scope>NUCLEOTIDE SEQUENCE [LARGE SCALE GENOMIC DNA]</scope>
    <source>
        <strain evidence="5 6">3058</strain>
    </source>
</reference>
<gene>
    <name evidence="5" type="ORF">E4L95_22370</name>
</gene>
<evidence type="ECO:0000313" key="6">
    <source>
        <dbReference type="Proteomes" id="UP000297972"/>
    </source>
</evidence>
<feature type="transmembrane region" description="Helical" evidence="3">
    <location>
        <begin position="220"/>
        <end position="239"/>
    </location>
</feature>